<feature type="region of interest" description="Disordered" evidence="7">
    <location>
        <begin position="37"/>
        <end position="82"/>
    </location>
</feature>
<sequence>MADTVKKSRIVSDDDDNLEETLLEEFNMRLKNCMSKDDLQLPASDEEQEQEDPTTHPPSSELLYENLPSPPRPFPAKGAAESTAFIESERQAHECNENIYETLPDKTEAHPEDQYVDMAHPTIEIQDQEEDAVDEENSDLVDTSYEIVNADRPSFSLTKTDLSIDTSMEDPGKSVKSMFLNTDDAAATLLFTQTVTSPMLTPSEENIDFLKGFQRENTNSETTTVSGDSPPKEDNSSNDVSVENSASEPPVELLKENIYENAEILKKETSELYENVKTNGVKENIYENVKDLIEQDHEEHIYQDIEDCSNKEDLYENPEELKNKTPDEVMVENTLYNNLDDLSTNIVEEVDVSVNLNDGYEVIKTQEIVEVCSQHSKITEEHSRIVENHTNHSEIIENHTEIIEVVANNSDISSTNMSENIFESNSYISSDRISDNHSENFSSNVSANESGISETQSGNEENHIEIAENQYENNAEILEKHQTETMETKNEPVQNGTKTVESESNTEMIKTNGDATYGDSKESYTEFIHHSKSESNYYEKYTEVVSKSSKVESREKDTESVPPEIVKNLKNQFLKTGAEVVATSKKELGGVTELRTVNILNKINKFEHKDGGDTNNGVEEDDSTVTETYSETTTIQSGELQGGEEKCLKKKKTKKSRKEEKENISVKDAELINGDCVYNVNVKSLCRSFGDLTKLSGEDRYSNRQLKNKTRTRSLTNVLLASNKNIENVFSEVSVRALKEKFNIVENRNPLGIVKTPFKSTALKSSFSKFDALQKKNVLHVRSTDSTKAQEKFNGTQQIDTTNCKACSKAVFQMEQIKAEKAIWHKNCFRCTECSKQLTVETYVSHEGNLYCKPHFKSLFAPKVVEDEAPPRSRKPELIICENQPVELPSDVVRASDKPDLGLEELQSLNVKERFQVFEQHQTEVQEQDRGPTPVNVKRSPSILSKLARFQAKGMDVGVPDDALNGIPIEESSSEGEEEEEEVPDGEDPTLYKAKRAQKEKPFHFTNMHEVKNKWEQGEQHSKEERREERKQEIQSIRNKLFMGKQVKMKEAYQQAVMQSESCANIHKPEERIESCDTKSLKERFEKGELYSEKEDNRNGDEENEVYQSEISKKSRSLFLELDANASKPPQLTPVSPPKNETRKAREAYLAKTATEDTVKSSEIADEVIEMKTADIQQRFKFFETYREPEKEKKQFRITPPRDPSQVKSDTPEREIYHDPDIVRAEDYIDDSVIAKTTHTASKMLNKFRQMEENLTKEPEPAGPKPLKRFTPPPEPARPESDSGEEEESEEEEEEDETDYQKLPEDLIEAQKAARAKQLRAKFEKWEAQEIKREQTQAVNIVEEYGEESQIESTRSLRQRFEQMKETSSDKSRKPLVKVNRFVEIPPITEACESCERKVYPLEKISVHGHIYHKSCFKCMECACVLRMDSYSYNQGLLYCTPHFKRLFITKGNYDSAFGLDQHKEKWNLNATMA</sequence>
<evidence type="ECO:0000256" key="3">
    <source>
        <dbReference type="ARBA" id="ARBA00022737"/>
    </source>
</evidence>
<feature type="compositionally biased region" description="Basic and acidic residues" evidence="7">
    <location>
        <begin position="1210"/>
        <end position="1222"/>
    </location>
</feature>
<feature type="compositionally biased region" description="Basic and acidic residues" evidence="7">
    <location>
        <begin position="1249"/>
        <end position="1260"/>
    </location>
</feature>
<feature type="compositionally biased region" description="Polar residues" evidence="7">
    <location>
        <begin position="491"/>
        <end position="505"/>
    </location>
</feature>
<gene>
    <name evidence="9" type="ORF">CALMAC_LOCUS14320</name>
</gene>
<feature type="compositionally biased region" description="Acidic residues" evidence="7">
    <location>
        <begin position="972"/>
        <end position="988"/>
    </location>
</feature>
<keyword evidence="2 6" id="KW-0479">Metal-binding</keyword>
<evidence type="ECO:0000256" key="2">
    <source>
        <dbReference type="ARBA" id="ARBA00022723"/>
    </source>
</evidence>
<feature type="domain" description="LIM zinc-binding" evidence="8">
    <location>
        <begin position="1390"/>
        <end position="1450"/>
    </location>
</feature>
<dbReference type="InterPro" id="IPR001781">
    <property type="entry name" value="Znf_LIM"/>
</dbReference>
<dbReference type="FunFam" id="2.10.110.10:FF:000002">
    <property type="entry name" value="LIM domain and actin-binding 1"/>
    <property type="match status" value="1"/>
</dbReference>
<feature type="region of interest" description="Disordered" evidence="7">
    <location>
        <begin position="1189"/>
        <end position="1222"/>
    </location>
</feature>
<feature type="region of interest" description="Disordered" evidence="7">
    <location>
        <begin position="1245"/>
        <end position="1302"/>
    </location>
</feature>
<dbReference type="Gene3D" id="2.10.110.10">
    <property type="entry name" value="Cysteine Rich Protein"/>
    <property type="match status" value="2"/>
</dbReference>
<feature type="compositionally biased region" description="Basic and acidic residues" evidence="7">
    <location>
        <begin position="1084"/>
        <end position="1101"/>
    </location>
</feature>
<dbReference type="FunFam" id="2.10.110.10:FF:000001">
    <property type="entry name" value="Cysteine and glycine-rich protein 1"/>
    <property type="match status" value="1"/>
</dbReference>
<feature type="region of interest" description="Disordered" evidence="7">
    <location>
        <begin position="214"/>
        <end position="251"/>
    </location>
</feature>
<evidence type="ECO:0000259" key="8">
    <source>
        <dbReference type="PROSITE" id="PS50023"/>
    </source>
</evidence>
<feature type="region of interest" description="Disordered" evidence="7">
    <location>
        <begin position="957"/>
        <end position="1037"/>
    </location>
</feature>
<feature type="compositionally biased region" description="Basic and acidic residues" evidence="7">
    <location>
        <begin position="1140"/>
        <end position="1160"/>
    </location>
</feature>
<dbReference type="OrthoDB" id="25654at2759"/>
<accession>A0A653D4Z0</accession>
<feature type="compositionally biased region" description="Low complexity" evidence="7">
    <location>
        <begin position="237"/>
        <end position="248"/>
    </location>
</feature>
<dbReference type="PROSITE" id="PS50023">
    <property type="entry name" value="LIM_DOMAIN_2"/>
    <property type="match status" value="2"/>
</dbReference>
<dbReference type="PROSITE" id="PS00478">
    <property type="entry name" value="LIM_DOMAIN_1"/>
    <property type="match status" value="2"/>
</dbReference>
<reference evidence="9 10" key="1">
    <citation type="submission" date="2019-01" db="EMBL/GenBank/DDBJ databases">
        <authorList>
            <person name="Sayadi A."/>
        </authorList>
    </citation>
    <scope>NUCLEOTIDE SEQUENCE [LARGE SCALE GENOMIC DNA]</scope>
</reference>
<feature type="region of interest" description="Disordered" evidence="7">
    <location>
        <begin position="1084"/>
        <end position="1160"/>
    </location>
</feature>
<dbReference type="CDD" id="cd09445">
    <property type="entry name" value="LIM_Mical_like_2"/>
    <property type="match status" value="1"/>
</dbReference>
<dbReference type="EMBL" id="CAACVG010010103">
    <property type="protein sequence ID" value="VEN55016.1"/>
    <property type="molecule type" value="Genomic_DNA"/>
</dbReference>
<evidence type="ECO:0000256" key="1">
    <source>
        <dbReference type="ARBA" id="ARBA00022541"/>
    </source>
</evidence>
<dbReference type="CDD" id="cd09358">
    <property type="entry name" value="LIM_Mical_like"/>
    <property type="match status" value="1"/>
</dbReference>
<protein>
    <recommendedName>
        <fullName evidence="8">LIM zinc-binding domain-containing protein</fullName>
    </recommendedName>
</protein>
<evidence type="ECO:0000313" key="9">
    <source>
        <dbReference type="EMBL" id="VEN55016.1"/>
    </source>
</evidence>
<dbReference type="GO" id="GO:0007517">
    <property type="term" value="P:muscle organ development"/>
    <property type="evidence" value="ECO:0007669"/>
    <property type="project" value="UniProtKB-KW"/>
</dbReference>
<dbReference type="Proteomes" id="UP000410492">
    <property type="component" value="Unassembled WGS sequence"/>
</dbReference>
<feature type="compositionally biased region" description="Acidic residues" evidence="7">
    <location>
        <begin position="1282"/>
        <end position="1298"/>
    </location>
</feature>
<dbReference type="Pfam" id="PF00412">
    <property type="entry name" value="LIM"/>
    <property type="match status" value="2"/>
</dbReference>
<keyword evidence="10" id="KW-1185">Reference proteome</keyword>
<evidence type="ECO:0000256" key="7">
    <source>
        <dbReference type="SAM" id="MobiDB-lite"/>
    </source>
</evidence>
<proteinExistence type="predicted"/>
<feature type="compositionally biased region" description="Polar residues" evidence="7">
    <location>
        <begin position="215"/>
        <end position="227"/>
    </location>
</feature>
<feature type="compositionally biased region" description="Basic and acidic residues" evidence="7">
    <location>
        <begin position="997"/>
        <end position="1033"/>
    </location>
</feature>
<feature type="region of interest" description="Disordered" evidence="7">
    <location>
        <begin position="439"/>
        <end position="458"/>
    </location>
</feature>
<feature type="region of interest" description="Disordered" evidence="7">
    <location>
        <begin position="485"/>
        <end position="505"/>
    </location>
</feature>
<organism evidence="9 10">
    <name type="scientific">Callosobruchus maculatus</name>
    <name type="common">Southern cowpea weevil</name>
    <name type="synonym">Pulse bruchid</name>
    <dbReference type="NCBI Taxonomy" id="64391"/>
    <lineage>
        <taxon>Eukaryota</taxon>
        <taxon>Metazoa</taxon>
        <taxon>Ecdysozoa</taxon>
        <taxon>Arthropoda</taxon>
        <taxon>Hexapoda</taxon>
        <taxon>Insecta</taxon>
        <taxon>Pterygota</taxon>
        <taxon>Neoptera</taxon>
        <taxon>Endopterygota</taxon>
        <taxon>Coleoptera</taxon>
        <taxon>Polyphaga</taxon>
        <taxon>Cucujiformia</taxon>
        <taxon>Chrysomeloidea</taxon>
        <taxon>Chrysomelidae</taxon>
        <taxon>Bruchinae</taxon>
        <taxon>Bruchini</taxon>
        <taxon>Callosobruchus</taxon>
    </lineage>
</organism>
<dbReference type="SMART" id="SM00132">
    <property type="entry name" value="LIM"/>
    <property type="match status" value="2"/>
</dbReference>
<dbReference type="GO" id="GO:0030018">
    <property type="term" value="C:Z disc"/>
    <property type="evidence" value="ECO:0007669"/>
    <property type="project" value="UniProtKB-ARBA"/>
</dbReference>
<keyword evidence="5 6" id="KW-0440">LIM domain</keyword>
<feature type="domain" description="LIM zinc-binding" evidence="8">
    <location>
        <begin position="802"/>
        <end position="862"/>
    </location>
</feature>
<keyword evidence="3" id="KW-0677">Repeat</keyword>
<keyword evidence="4 6" id="KW-0862">Zinc</keyword>
<name>A0A653D4Z0_CALMS</name>
<keyword evidence="1" id="KW-0517">Myogenesis</keyword>
<evidence type="ECO:0000256" key="6">
    <source>
        <dbReference type="PROSITE-ProRule" id="PRU00125"/>
    </source>
</evidence>
<evidence type="ECO:0000313" key="10">
    <source>
        <dbReference type="Proteomes" id="UP000410492"/>
    </source>
</evidence>
<dbReference type="SUPFAM" id="SSF57716">
    <property type="entry name" value="Glucocorticoid receptor-like (DNA-binding domain)"/>
    <property type="match status" value="4"/>
</dbReference>
<dbReference type="GO" id="GO:0060537">
    <property type="term" value="P:muscle tissue development"/>
    <property type="evidence" value="ECO:0007669"/>
    <property type="project" value="UniProtKB-ARBA"/>
</dbReference>
<dbReference type="GO" id="GO:0046872">
    <property type="term" value="F:metal ion binding"/>
    <property type="evidence" value="ECO:0007669"/>
    <property type="project" value="UniProtKB-KW"/>
</dbReference>
<dbReference type="PANTHER" id="PTHR24206">
    <property type="entry name" value="OS06G0237300 PROTEIN"/>
    <property type="match status" value="1"/>
</dbReference>
<evidence type="ECO:0000256" key="5">
    <source>
        <dbReference type="ARBA" id="ARBA00023038"/>
    </source>
</evidence>
<evidence type="ECO:0000256" key="4">
    <source>
        <dbReference type="ARBA" id="ARBA00022833"/>
    </source>
</evidence>